<dbReference type="RefSeq" id="WP_184492446.1">
    <property type="nucleotide sequence ID" value="NZ_JACIJO010000001.1"/>
</dbReference>
<keyword evidence="4" id="KW-1185">Reference proteome</keyword>
<dbReference type="GO" id="GO:0016787">
    <property type="term" value="F:hydrolase activity"/>
    <property type="evidence" value="ECO:0007669"/>
    <property type="project" value="InterPro"/>
</dbReference>
<keyword evidence="3" id="KW-0378">Hydrolase</keyword>
<dbReference type="AlphaFoldDB" id="A0A841M973"/>
<dbReference type="InterPro" id="IPR006935">
    <property type="entry name" value="Helicase/UvrB_N"/>
</dbReference>
<dbReference type="GO" id="GO:0005524">
    <property type="term" value="F:ATP binding"/>
    <property type="evidence" value="ECO:0007669"/>
    <property type="project" value="InterPro"/>
</dbReference>
<accession>A0A841M973</accession>
<dbReference type="SUPFAM" id="SSF52540">
    <property type="entry name" value="P-loop containing nucleoside triphosphate hydrolases"/>
    <property type="match status" value="1"/>
</dbReference>
<dbReference type="InterPro" id="IPR027417">
    <property type="entry name" value="P-loop_NTPase"/>
</dbReference>
<keyword evidence="3" id="KW-0547">Nucleotide-binding</keyword>
<protein>
    <submittedName>
        <fullName evidence="3">Superfamily I DNA and RNA helicase</fullName>
    </submittedName>
</protein>
<dbReference type="Proteomes" id="UP000588604">
    <property type="component" value="Unassembled WGS sequence"/>
</dbReference>
<organism evidence="3 4">
    <name type="scientific">Algoriphagus iocasae</name>
    <dbReference type="NCBI Taxonomy" id="1836499"/>
    <lineage>
        <taxon>Bacteria</taxon>
        <taxon>Pseudomonadati</taxon>
        <taxon>Bacteroidota</taxon>
        <taxon>Cytophagia</taxon>
        <taxon>Cytophagales</taxon>
        <taxon>Cyclobacteriaceae</taxon>
        <taxon>Algoriphagus</taxon>
    </lineage>
</organism>
<feature type="domain" description="UvrD-like helicase C-terminal" evidence="2">
    <location>
        <begin position="606"/>
        <end position="656"/>
    </location>
</feature>
<dbReference type="GO" id="GO:0004386">
    <property type="term" value="F:helicase activity"/>
    <property type="evidence" value="ECO:0007669"/>
    <property type="project" value="UniProtKB-KW"/>
</dbReference>
<dbReference type="InterPro" id="IPR027785">
    <property type="entry name" value="UvrD-like_helicase_C"/>
</dbReference>
<dbReference type="EMBL" id="JACIJO010000001">
    <property type="protein sequence ID" value="MBB6324462.1"/>
    <property type="molecule type" value="Genomic_DNA"/>
</dbReference>
<dbReference type="Gene3D" id="3.40.50.300">
    <property type="entry name" value="P-loop containing nucleotide triphosphate hydrolases"/>
    <property type="match status" value="2"/>
</dbReference>
<dbReference type="GO" id="GO:0003677">
    <property type="term" value="F:DNA binding"/>
    <property type="evidence" value="ECO:0007669"/>
    <property type="project" value="InterPro"/>
</dbReference>
<name>A0A841M973_9BACT</name>
<evidence type="ECO:0000313" key="3">
    <source>
        <dbReference type="EMBL" id="MBB6324462.1"/>
    </source>
</evidence>
<evidence type="ECO:0000259" key="2">
    <source>
        <dbReference type="Pfam" id="PF13538"/>
    </source>
</evidence>
<keyword evidence="3" id="KW-0067">ATP-binding</keyword>
<dbReference type="Pfam" id="PF04851">
    <property type="entry name" value="ResIII"/>
    <property type="match status" value="1"/>
</dbReference>
<evidence type="ECO:0000259" key="1">
    <source>
        <dbReference type="Pfam" id="PF04851"/>
    </source>
</evidence>
<reference evidence="3 4" key="1">
    <citation type="submission" date="2020-08" db="EMBL/GenBank/DDBJ databases">
        <title>Genomic Encyclopedia of Type Strains, Phase IV (KMG-IV): sequencing the most valuable type-strain genomes for metagenomic binning, comparative biology and taxonomic classification.</title>
        <authorList>
            <person name="Goeker M."/>
        </authorList>
    </citation>
    <scope>NUCLEOTIDE SEQUENCE [LARGE SCALE GENOMIC DNA]</scope>
    <source>
        <strain evidence="3 4">DSM 102044</strain>
    </source>
</reference>
<evidence type="ECO:0000313" key="4">
    <source>
        <dbReference type="Proteomes" id="UP000588604"/>
    </source>
</evidence>
<comment type="caution">
    <text evidence="3">The sequence shown here is derived from an EMBL/GenBank/DDBJ whole genome shotgun (WGS) entry which is preliminary data.</text>
</comment>
<sequence>MEFIAGNIELEDSDFVSQLWDNIVREINLIKGITGFKTPSLGKEINETPTLIIRGEEIGIIIIDVIDENIIGFDDENEFWLTSNDNYIYSRDLVIAAYEQEIRNRLKENKELFDLRKGDFKIPINVRKYLIFAQNKKEEISSINSNVENELLNTFYGIDDYSKIFQEIKNTEGNNQGKIDIIDSIFDGSNVYSRVAKKKIEKEPENMNEFIKKSLNNTFKLDSTQRQIALQIPNGPQRIRGLAGTGKTIILCMKAALAHKFFANMKILFVFNTQSMYNQVESLITKYYFNEVKKMPNWQNLDVLHAWGGSNKPGLYYNTANSVGIRPLNFMNVRSAKDPLDAIFTDLLEKAKNKIEPIYDIVLIDEAQDFPSSFFETIFYLTKVTKENNKRIVWAYDEFQSLTDIKIKEPEELFGISEKRIPNIKNSDLEGEYKGKIKKDFVLPNSYRNPRINLMVAHGIALGLYTSKSKMPMEYKLEWEARGYTVNSPQKKKFTEGDIVIVERESRYSKNNLEKLLEERNTDNKLIQVKNFDKHSKQLDSVVSLVSTLIKEQKVEPEEILIIDLDTKNSKDEFQYLRQKLDIKNIKCITPGYIESNDAFKEAGFVTLSTPFRAKGNETNVVIIVNSQKVINDLTLRMRNAIFVSITRSRGWCYIYSAGEYGVGLSKEIAEIQTNYPKFKFTFPSEDEIHRRYTILTSSKDLEKANSEIENLFSDESLKALLLEKLSQDPKLLDEIKKLKGEK</sequence>
<keyword evidence="3" id="KW-0347">Helicase</keyword>
<gene>
    <name evidence="3" type="ORF">FHS59_000077</name>
</gene>
<feature type="domain" description="Helicase/UvrB N-terminal" evidence="1">
    <location>
        <begin position="241"/>
        <end position="378"/>
    </location>
</feature>
<proteinExistence type="predicted"/>
<dbReference type="Pfam" id="PF13538">
    <property type="entry name" value="UvrD_C_2"/>
    <property type="match status" value="1"/>
</dbReference>